<protein>
    <submittedName>
        <fullName evidence="3">Uncharacterized protein</fullName>
    </submittedName>
</protein>
<dbReference type="EMBL" id="JARIHO010000018">
    <property type="protein sequence ID" value="KAJ7347982.1"/>
    <property type="molecule type" value="Genomic_DNA"/>
</dbReference>
<accession>A0AAD7A337</accession>
<name>A0AAD7A337_9AGAR</name>
<comment type="caution">
    <text evidence="3">The sequence shown here is derived from an EMBL/GenBank/DDBJ whole genome shotgun (WGS) entry which is preliminary data.</text>
</comment>
<evidence type="ECO:0000256" key="2">
    <source>
        <dbReference type="SAM" id="SignalP"/>
    </source>
</evidence>
<sequence>MQLRAPRVLALGLGLCVCFRCVRVPPRGVPPPRRAPRQLQVRARIRKARRRPSQPLPQEPDIIRHEKDAGRRGSVSFSLLHRALVRATTAKAARVPAPQAGTT</sequence>
<gene>
    <name evidence="3" type="ORF">DFH08DRAFT_867068</name>
</gene>
<reference evidence="3" key="1">
    <citation type="submission" date="2023-03" db="EMBL/GenBank/DDBJ databases">
        <title>Massive genome expansion in bonnet fungi (Mycena s.s.) driven by repeated elements and novel gene families across ecological guilds.</title>
        <authorList>
            <consortium name="Lawrence Berkeley National Laboratory"/>
            <person name="Harder C.B."/>
            <person name="Miyauchi S."/>
            <person name="Viragh M."/>
            <person name="Kuo A."/>
            <person name="Thoen E."/>
            <person name="Andreopoulos B."/>
            <person name="Lu D."/>
            <person name="Skrede I."/>
            <person name="Drula E."/>
            <person name="Henrissat B."/>
            <person name="Morin E."/>
            <person name="Kohler A."/>
            <person name="Barry K."/>
            <person name="LaButti K."/>
            <person name="Morin E."/>
            <person name="Salamov A."/>
            <person name="Lipzen A."/>
            <person name="Mereny Z."/>
            <person name="Hegedus B."/>
            <person name="Baldrian P."/>
            <person name="Stursova M."/>
            <person name="Weitz H."/>
            <person name="Taylor A."/>
            <person name="Grigoriev I.V."/>
            <person name="Nagy L.G."/>
            <person name="Martin F."/>
            <person name="Kauserud H."/>
        </authorList>
    </citation>
    <scope>NUCLEOTIDE SEQUENCE</scope>
    <source>
        <strain evidence="3">CBHHK002</strain>
    </source>
</reference>
<feature type="region of interest" description="Disordered" evidence="1">
    <location>
        <begin position="45"/>
        <end position="69"/>
    </location>
</feature>
<organism evidence="3 4">
    <name type="scientific">Mycena albidolilacea</name>
    <dbReference type="NCBI Taxonomy" id="1033008"/>
    <lineage>
        <taxon>Eukaryota</taxon>
        <taxon>Fungi</taxon>
        <taxon>Dikarya</taxon>
        <taxon>Basidiomycota</taxon>
        <taxon>Agaricomycotina</taxon>
        <taxon>Agaricomycetes</taxon>
        <taxon>Agaricomycetidae</taxon>
        <taxon>Agaricales</taxon>
        <taxon>Marasmiineae</taxon>
        <taxon>Mycenaceae</taxon>
        <taxon>Mycena</taxon>
    </lineage>
</organism>
<dbReference type="AlphaFoldDB" id="A0AAD7A337"/>
<dbReference type="Proteomes" id="UP001218218">
    <property type="component" value="Unassembled WGS sequence"/>
</dbReference>
<keyword evidence="2" id="KW-0732">Signal</keyword>
<keyword evidence="4" id="KW-1185">Reference proteome</keyword>
<feature type="chain" id="PRO_5042122078" evidence="2">
    <location>
        <begin position="19"/>
        <end position="103"/>
    </location>
</feature>
<evidence type="ECO:0000313" key="4">
    <source>
        <dbReference type="Proteomes" id="UP001218218"/>
    </source>
</evidence>
<feature type="signal peptide" evidence="2">
    <location>
        <begin position="1"/>
        <end position="18"/>
    </location>
</feature>
<proteinExistence type="predicted"/>
<evidence type="ECO:0000256" key="1">
    <source>
        <dbReference type="SAM" id="MobiDB-lite"/>
    </source>
</evidence>
<evidence type="ECO:0000313" key="3">
    <source>
        <dbReference type="EMBL" id="KAJ7347982.1"/>
    </source>
</evidence>